<feature type="compositionally biased region" description="Pro residues" evidence="10">
    <location>
        <begin position="372"/>
        <end position="381"/>
    </location>
</feature>
<evidence type="ECO:0000256" key="7">
    <source>
        <dbReference type="PIRSR" id="PIRSR628651-50"/>
    </source>
</evidence>
<dbReference type="InterPro" id="IPR011011">
    <property type="entry name" value="Znf_FYVE_PHD"/>
</dbReference>
<feature type="binding site" evidence="8">
    <location>
        <position position="795"/>
    </location>
    <ligand>
        <name>Zn(2+)</name>
        <dbReference type="ChEBI" id="CHEBI:29105"/>
        <label>2</label>
    </ligand>
</feature>
<dbReference type="SMART" id="SM00249">
    <property type="entry name" value="PHD"/>
    <property type="match status" value="1"/>
</dbReference>
<feature type="site" description="Histone H3K4me3 binding" evidence="7">
    <location>
        <position position="766"/>
    </location>
</feature>
<feature type="site" description="Histone H3K4me3 binding" evidence="7">
    <location>
        <position position="762"/>
    </location>
</feature>
<proteinExistence type="inferred from homology"/>
<keyword evidence="6" id="KW-0539">Nucleus</keyword>
<reference evidence="12" key="1">
    <citation type="journal article" date="2020" name="Stud. Mycol.">
        <title>101 Dothideomycetes genomes: a test case for predicting lifestyles and emergence of pathogens.</title>
        <authorList>
            <person name="Haridas S."/>
            <person name="Albert R."/>
            <person name="Binder M."/>
            <person name="Bloem J."/>
            <person name="Labutti K."/>
            <person name="Salamov A."/>
            <person name="Andreopoulos B."/>
            <person name="Baker S."/>
            <person name="Barry K."/>
            <person name="Bills G."/>
            <person name="Bluhm B."/>
            <person name="Cannon C."/>
            <person name="Castanera R."/>
            <person name="Culley D."/>
            <person name="Daum C."/>
            <person name="Ezra D."/>
            <person name="Gonzalez J."/>
            <person name="Henrissat B."/>
            <person name="Kuo A."/>
            <person name="Liang C."/>
            <person name="Lipzen A."/>
            <person name="Lutzoni F."/>
            <person name="Magnuson J."/>
            <person name="Mondo S."/>
            <person name="Nolan M."/>
            <person name="Ohm R."/>
            <person name="Pangilinan J."/>
            <person name="Park H.-J."/>
            <person name="Ramirez L."/>
            <person name="Alfaro M."/>
            <person name="Sun H."/>
            <person name="Tritt A."/>
            <person name="Yoshinaga Y."/>
            <person name="Zwiers L.-H."/>
            <person name="Turgeon B."/>
            <person name="Goodwin S."/>
            <person name="Spatafora J."/>
            <person name="Crous P."/>
            <person name="Grigoriev I."/>
        </authorList>
    </citation>
    <scope>NUCLEOTIDE SEQUENCE</scope>
    <source>
        <strain evidence="12">CBS 122368</strain>
    </source>
</reference>
<evidence type="ECO:0000313" key="12">
    <source>
        <dbReference type="EMBL" id="KAF2243407.1"/>
    </source>
</evidence>
<organism evidence="12 13">
    <name type="scientific">Trematosphaeria pertusa</name>
    <dbReference type="NCBI Taxonomy" id="390896"/>
    <lineage>
        <taxon>Eukaryota</taxon>
        <taxon>Fungi</taxon>
        <taxon>Dikarya</taxon>
        <taxon>Ascomycota</taxon>
        <taxon>Pezizomycotina</taxon>
        <taxon>Dothideomycetes</taxon>
        <taxon>Pleosporomycetidae</taxon>
        <taxon>Pleosporales</taxon>
        <taxon>Massarineae</taxon>
        <taxon>Trematosphaeriaceae</taxon>
        <taxon>Trematosphaeria</taxon>
    </lineage>
</organism>
<evidence type="ECO:0000256" key="8">
    <source>
        <dbReference type="PIRSR" id="PIRSR628651-51"/>
    </source>
</evidence>
<dbReference type="GO" id="GO:0005634">
    <property type="term" value="C:nucleus"/>
    <property type="evidence" value="ECO:0007669"/>
    <property type="project" value="UniProtKB-SubCell"/>
</dbReference>
<feature type="binding site" evidence="8">
    <location>
        <position position="769"/>
    </location>
    <ligand>
        <name>Zn(2+)</name>
        <dbReference type="ChEBI" id="CHEBI:29105"/>
        <label>2</label>
    </ligand>
</feature>
<feature type="compositionally biased region" description="Pro residues" evidence="10">
    <location>
        <begin position="130"/>
        <end position="142"/>
    </location>
</feature>
<feature type="binding site" evidence="8">
    <location>
        <position position="778"/>
    </location>
    <ligand>
        <name>Zn(2+)</name>
        <dbReference type="ChEBI" id="CHEBI:29105"/>
        <label>1</label>
    </ligand>
</feature>
<protein>
    <recommendedName>
        <fullName evidence="11">PHD-type domain-containing protein</fullName>
    </recommendedName>
</protein>
<dbReference type="Gene3D" id="6.10.140.1740">
    <property type="match status" value="1"/>
</dbReference>
<dbReference type="AlphaFoldDB" id="A0A6A6HZF1"/>
<feature type="region of interest" description="Disordered" evidence="10">
    <location>
        <begin position="127"/>
        <end position="207"/>
    </location>
</feature>
<feature type="binding site" evidence="8">
    <location>
        <position position="754"/>
    </location>
    <ligand>
        <name>Zn(2+)</name>
        <dbReference type="ChEBI" id="CHEBI:29105"/>
        <label>1</label>
    </ligand>
</feature>
<feature type="compositionally biased region" description="Basic and acidic residues" evidence="10">
    <location>
        <begin position="399"/>
        <end position="414"/>
    </location>
</feature>
<gene>
    <name evidence="12" type="ORF">BU26DRAFT_466024</name>
</gene>
<dbReference type="PANTHER" id="PTHR10333:SF94">
    <property type="entry name" value="FINGER DOMAIN PROTEIN, PUTATIVE (AFU_ORTHOLOGUE AFUA_3G11940)-RELATED"/>
    <property type="match status" value="1"/>
</dbReference>
<dbReference type="Pfam" id="PF00628">
    <property type="entry name" value="PHD"/>
    <property type="match status" value="1"/>
</dbReference>
<feature type="binding site" evidence="8">
    <location>
        <position position="765"/>
    </location>
    <ligand>
        <name>Zn(2+)</name>
        <dbReference type="ChEBI" id="CHEBI:29105"/>
        <label>2</label>
    </ligand>
</feature>
<feature type="site" description="Histone H3K4me3 binding" evidence="7">
    <location>
        <position position="773"/>
    </location>
</feature>
<feature type="domain" description="PHD-type" evidence="11">
    <location>
        <begin position="749"/>
        <end position="801"/>
    </location>
</feature>
<dbReference type="PANTHER" id="PTHR10333">
    <property type="entry name" value="INHIBITOR OF GROWTH PROTEIN"/>
    <property type="match status" value="1"/>
</dbReference>
<dbReference type="GO" id="GO:0000123">
    <property type="term" value="C:histone acetyltransferase complex"/>
    <property type="evidence" value="ECO:0007669"/>
    <property type="project" value="TreeGrafter"/>
</dbReference>
<feature type="compositionally biased region" description="Low complexity" evidence="10">
    <location>
        <begin position="546"/>
        <end position="571"/>
    </location>
</feature>
<dbReference type="RefSeq" id="XP_033678411.1">
    <property type="nucleotide sequence ID" value="XM_033825211.1"/>
</dbReference>
<evidence type="ECO:0000256" key="4">
    <source>
        <dbReference type="ARBA" id="ARBA00022771"/>
    </source>
</evidence>
<name>A0A6A6HZF1_9PLEO</name>
<feature type="binding site" evidence="8">
    <location>
        <position position="775"/>
    </location>
    <ligand>
        <name>Zn(2+)</name>
        <dbReference type="ChEBI" id="CHEBI:29105"/>
        <label>1</label>
    </ligand>
</feature>
<sequence>MSEDADASEHSPQPAANPDAQTTVNDFLDYTEFFPSDLVRSLRLISDLDSTYTDATQTVHDLTVKYGSLPTIPANERPDPTALRKSIAAALDKAIYCRESTLAEASRIYEVAERHCHRIAVIKRKLQALPQPPSRDPTPAPVSPQASRSYHRGFDRTPRLHLTFDGGRHHGAARPRDRGKKSTIPLPGARARSLSSSDVSDAESEVRSTIDLATTPKKLKLHKEKTPKLPKSRVRLSGSGTNVHSSIAGISTSNALAKLSPPPADARPGSKWAPWFKLTEYEMAVLRKQMKKNAVWTPSDTMIRRELDRKQRGQSYYDKEKARCEATGEELLDEEPATPSYKTAAPPVAAEAAPAVATKAPPTTTPVDVAPTPTPTPTPAEPPKDTIREDTATVNKGMKLNEAKEAKKVKRESQRQQAMRDAQELEDATKKIKEAADSLKELTFSTPATRRKSTARPSNKRKREASPQPAAETPTVATREPSLASQESGTKPPEPKRLRILPPLAPAPAATSTPQASTPVAPSPVANTPVPLPETTKTTTVQVPLAPAGPSTPKAAAKPPSGAPSRQATPAMPSPTAPTPAEPPKSPVVPAPPAPQPTVTAASTRPRRESVAPRVASPAPAYAAPSKSQKTPTPAPEPVLPSPALPTRPRSARGHVPTPKAQSEEPKPHEPGKPTRELRRHSIFSQSAIAAPTRMSTRKKPPPKGDITAGEDGQKTVTNVKRAQGNKNKKRKKADEESEPLEEIDPNEPRYCVCDDVSYGQMISCDNNCEREWFHLECVDMTEKDIPSRRAKWYCPDCRKAMGTDAYGNPLVAPPLPGRRGNRGWST</sequence>
<dbReference type="EMBL" id="ML987205">
    <property type="protein sequence ID" value="KAF2243407.1"/>
    <property type="molecule type" value="Genomic_DNA"/>
</dbReference>
<comment type="subcellular location">
    <subcellularLocation>
        <location evidence="1">Nucleus</location>
    </subcellularLocation>
</comment>
<feature type="region of interest" description="Disordered" evidence="10">
    <location>
        <begin position="328"/>
        <end position="747"/>
    </location>
</feature>
<feature type="compositionally biased region" description="Basic residues" evidence="10">
    <location>
        <begin position="220"/>
        <end position="234"/>
    </location>
</feature>
<feature type="compositionally biased region" description="Basic and acidic residues" evidence="10">
    <location>
        <begin position="421"/>
        <end position="440"/>
    </location>
</feature>
<dbReference type="GO" id="GO:0008270">
    <property type="term" value="F:zinc ion binding"/>
    <property type="evidence" value="ECO:0007669"/>
    <property type="project" value="UniProtKB-KW"/>
</dbReference>
<dbReference type="PROSITE" id="PS50016">
    <property type="entry name" value="ZF_PHD_2"/>
    <property type="match status" value="1"/>
</dbReference>
<comment type="similarity">
    <text evidence="2">Belongs to the ING family.</text>
</comment>
<dbReference type="InterPro" id="IPR019786">
    <property type="entry name" value="Zinc_finger_PHD-type_CS"/>
</dbReference>
<dbReference type="OrthoDB" id="5411773at2759"/>
<feature type="site" description="Histone H3K4me3 binding" evidence="7">
    <location>
        <position position="751"/>
    </location>
</feature>
<dbReference type="PROSITE" id="PS01359">
    <property type="entry name" value="ZF_PHD_1"/>
    <property type="match status" value="1"/>
</dbReference>
<accession>A0A6A6HZF1</accession>
<evidence type="ECO:0000256" key="1">
    <source>
        <dbReference type="ARBA" id="ARBA00004123"/>
    </source>
</evidence>
<keyword evidence="5 8" id="KW-0862">Zinc</keyword>
<evidence type="ECO:0000313" key="13">
    <source>
        <dbReference type="Proteomes" id="UP000800094"/>
    </source>
</evidence>
<feature type="compositionally biased region" description="Pro residues" evidence="10">
    <location>
        <begin position="633"/>
        <end position="646"/>
    </location>
</feature>
<dbReference type="Proteomes" id="UP000800094">
    <property type="component" value="Unassembled WGS sequence"/>
</dbReference>
<evidence type="ECO:0000256" key="3">
    <source>
        <dbReference type="ARBA" id="ARBA00022723"/>
    </source>
</evidence>
<dbReference type="InterPro" id="IPR013083">
    <property type="entry name" value="Znf_RING/FYVE/PHD"/>
</dbReference>
<evidence type="ECO:0000256" key="6">
    <source>
        <dbReference type="ARBA" id="ARBA00023242"/>
    </source>
</evidence>
<evidence type="ECO:0000259" key="11">
    <source>
        <dbReference type="PROSITE" id="PS50016"/>
    </source>
</evidence>
<feature type="region of interest" description="Disordered" evidence="10">
    <location>
        <begin position="1"/>
        <end position="21"/>
    </location>
</feature>
<keyword evidence="13" id="KW-1185">Reference proteome</keyword>
<dbReference type="SUPFAM" id="SSF57903">
    <property type="entry name" value="FYVE/PHD zinc finger"/>
    <property type="match status" value="1"/>
</dbReference>
<feature type="compositionally biased region" description="Basic and acidic residues" evidence="10">
    <location>
        <begin position="382"/>
        <end position="391"/>
    </location>
</feature>
<dbReference type="InterPro" id="IPR024610">
    <property type="entry name" value="ING_N_histone-binding"/>
</dbReference>
<dbReference type="SMART" id="SM01408">
    <property type="entry name" value="ING"/>
    <property type="match status" value="1"/>
</dbReference>
<dbReference type="GO" id="GO:0006355">
    <property type="term" value="P:regulation of DNA-templated transcription"/>
    <property type="evidence" value="ECO:0007669"/>
    <property type="project" value="TreeGrafter"/>
</dbReference>
<feature type="compositionally biased region" description="Low complexity" evidence="10">
    <location>
        <begin position="507"/>
        <end position="526"/>
    </location>
</feature>
<feature type="compositionally biased region" description="Low complexity" evidence="10">
    <location>
        <begin position="612"/>
        <end position="628"/>
    </location>
</feature>
<feature type="binding site" evidence="8">
    <location>
        <position position="798"/>
    </location>
    <ligand>
        <name>Zn(2+)</name>
        <dbReference type="ChEBI" id="CHEBI:29105"/>
        <label>2</label>
    </ligand>
</feature>
<evidence type="ECO:0000256" key="9">
    <source>
        <dbReference type="PROSITE-ProRule" id="PRU00146"/>
    </source>
</evidence>
<feature type="compositionally biased region" description="Low complexity" evidence="10">
    <location>
        <begin position="343"/>
        <end position="371"/>
    </location>
</feature>
<dbReference type="CDD" id="cd15505">
    <property type="entry name" value="PHD_ING"/>
    <property type="match status" value="1"/>
</dbReference>
<dbReference type="InterPro" id="IPR028651">
    <property type="entry name" value="ING_fam"/>
</dbReference>
<dbReference type="InterPro" id="IPR001965">
    <property type="entry name" value="Znf_PHD"/>
</dbReference>
<feature type="compositionally biased region" description="Basic and acidic residues" evidence="10">
    <location>
        <begin position="662"/>
        <end position="677"/>
    </location>
</feature>
<dbReference type="InterPro" id="IPR019787">
    <property type="entry name" value="Znf_PHD-finger"/>
</dbReference>
<feature type="region of interest" description="Disordered" evidence="10">
    <location>
        <begin position="220"/>
        <end position="241"/>
    </location>
</feature>
<evidence type="ECO:0000256" key="5">
    <source>
        <dbReference type="ARBA" id="ARBA00022833"/>
    </source>
</evidence>
<evidence type="ECO:0000256" key="10">
    <source>
        <dbReference type="SAM" id="MobiDB-lite"/>
    </source>
</evidence>
<keyword evidence="4 9" id="KW-0863">Zinc-finger</keyword>
<keyword evidence="3 8" id="KW-0479">Metal-binding</keyword>
<evidence type="ECO:0000256" key="2">
    <source>
        <dbReference type="ARBA" id="ARBA00010210"/>
    </source>
</evidence>
<feature type="compositionally biased region" description="Acidic residues" evidence="10">
    <location>
        <begin position="736"/>
        <end position="746"/>
    </location>
</feature>
<feature type="binding site" evidence="8">
    <location>
        <position position="752"/>
    </location>
    <ligand>
        <name>Zn(2+)</name>
        <dbReference type="ChEBI" id="CHEBI:29105"/>
        <label>1</label>
    </ligand>
</feature>
<dbReference type="GeneID" id="54578541"/>
<dbReference type="GO" id="GO:0004402">
    <property type="term" value="F:histone acetyltransferase activity"/>
    <property type="evidence" value="ECO:0007669"/>
    <property type="project" value="TreeGrafter"/>
</dbReference>
<feature type="compositionally biased region" description="Basic residues" evidence="10">
    <location>
        <begin position="169"/>
        <end position="181"/>
    </location>
</feature>
<feature type="compositionally biased region" description="Basic residues" evidence="10">
    <location>
        <begin position="449"/>
        <end position="463"/>
    </location>
</feature>
<dbReference type="Gene3D" id="3.30.40.10">
    <property type="entry name" value="Zinc/RING finger domain, C3HC4 (zinc finger)"/>
    <property type="match status" value="1"/>
</dbReference>
<feature type="compositionally biased region" description="Pro residues" evidence="10">
    <location>
        <begin position="572"/>
        <end position="596"/>
    </location>
</feature>